<accession>A0A418WBE6</accession>
<reference evidence="1 2" key="1">
    <citation type="submission" date="2018-09" db="EMBL/GenBank/DDBJ databases">
        <authorList>
            <person name="Zhu H."/>
        </authorList>
    </citation>
    <scope>NUCLEOTIDE SEQUENCE [LARGE SCALE GENOMIC DNA]</scope>
    <source>
        <strain evidence="1 2">K1W22B-8</strain>
    </source>
</reference>
<sequence>MNYFGTNWNYKPEAPVGGGYAVARAQSDASTGFAGGVIEKRDAAGKVTDVIITYRGTDHDSVERPLDPFALFESIRDALEDAVFFKGGVSGPRPARRRNCSRRPMPTRPMPMPSFISLASRWAGPGAVCPGPCHGDASSRRGQIRGDQLRRAQHLGGHRP</sequence>
<dbReference type="AlphaFoldDB" id="A0A418WBE6"/>
<name>A0A418WBE6_9PROT</name>
<dbReference type="RefSeq" id="WP_119777900.1">
    <property type="nucleotide sequence ID" value="NZ_QYUK01000011.1"/>
</dbReference>
<evidence type="ECO:0000313" key="2">
    <source>
        <dbReference type="Proteomes" id="UP000284605"/>
    </source>
</evidence>
<protein>
    <submittedName>
        <fullName evidence="1">Uncharacterized protein</fullName>
    </submittedName>
</protein>
<organism evidence="1 2">
    <name type="scientific">Oleomonas cavernae</name>
    <dbReference type="NCBI Taxonomy" id="2320859"/>
    <lineage>
        <taxon>Bacteria</taxon>
        <taxon>Pseudomonadati</taxon>
        <taxon>Pseudomonadota</taxon>
        <taxon>Alphaproteobacteria</taxon>
        <taxon>Acetobacterales</taxon>
        <taxon>Acetobacteraceae</taxon>
        <taxon>Oleomonas</taxon>
    </lineage>
</organism>
<evidence type="ECO:0000313" key="1">
    <source>
        <dbReference type="EMBL" id="RJF87258.1"/>
    </source>
</evidence>
<proteinExistence type="predicted"/>
<dbReference type="Proteomes" id="UP000284605">
    <property type="component" value="Unassembled WGS sequence"/>
</dbReference>
<dbReference type="EMBL" id="QYUK01000011">
    <property type="protein sequence ID" value="RJF87258.1"/>
    <property type="molecule type" value="Genomic_DNA"/>
</dbReference>
<gene>
    <name evidence="1" type="ORF">D3874_09630</name>
</gene>
<comment type="caution">
    <text evidence="1">The sequence shown here is derived from an EMBL/GenBank/DDBJ whole genome shotgun (WGS) entry which is preliminary data.</text>
</comment>
<keyword evidence="2" id="KW-1185">Reference proteome</keyword>